<protein>
    <submittedName>
        <fullName evidence="2">Adhesion G protein-coupled receptor L2</fullName>
    </submittedName>
</protein>
<keyword evidence="1" id="KW-0812">Transmembrane</keyword>
<dbReference type="Proteomes" id="UP001233172">
    <property type="component" value="Unassembled WGS sequence"/>
</dbReference>
<keyword evidence="1" id="KW-0472">Membrane</keyword>
<proteinExistence type="predicted"/>
<organism evidence="2 3">
    <name type="scientific">Biomphalaria pfeifferi</name>
    <name type="common">Bloodfluke planorb</name>
    <name type="synonym">Freshwater snail</name>
    <dbReference type="NCBI Taxonomy" id="112525"/>
    <lineage>
        <taxon>Eukaryota</taxon>
        <taxon>Metazoa</taxon>
        <taxon>Spiralia</taxon>
        <taxon>Lophotrochozoa</taxon>
        <taxon>Mollusca</taxon>
        <taxon>Gastropoda</taxon>
        <taxon>Heterobranchia</taxon>
        <taxon>Euthyneura</taxon>
        <taxon>Panpulmonata</taxon>
        <taxon>Hygrophila</taxon>
        <taxon>Lymnaeoidea</taxon>
        <taxon>Planorbidae</taxon>
        <taxon>Biomphalaria</taxon>
    </lineage>
</organism>
<dbReference type="AlphaFoldDB" id="A0AAD8F2W2"/>
<keyword evidence="3" id="KW-1185">Reference proteome</keyword>
<keyword evidence="1" id="KW-1133">Transmembrane helix</keyword>
<reference evidence="2" key="1">
    <citation type="journal article" date="2023" name="PLoS Negl. Trop. Dis.">
        <title>A genome sequence for Biomphalaria pfeifferi, the major vector snail for the human-infecting parasite Schistosoma mansoni.</title>
        <authorList>
            <person name="Bu L."/>
            <person name="Lu L."/>
            <person name="Laidemitt M.R."/>
            <person name="Zhang S.M."/>
            <person name="Mutuku M."/>
            <person name="Mkoji G."/>
            <person name="Steinauer M."/>
            <person name="Loker E.S."/>
        </authorList>
    </citation>
    <scope>NUCLEOTIDE SEQUENCE</scope>
    <source>
        <strain evidence="2">KasaAsao</strain>
    </source>
</reference>
<sequence length="260" mass="29872">MVHRFNFCFNDRCDYIIHIDKAENLSKTGETSISIIVNMTLTVYYTNVIELESAFISEIVQKDAFNLSDVQHIKLQPFFILKPLRRFNQLDQEGLHALNANNNMYPQVITKKKNDEVIISSLESCDNKDRLNQALICKHLLLDQSFFHVTIDDQTLPPNVTITIDFNVTKVHITDNKDLLMVDFDDDGSLLVCIDLIDKKLNELKERDPGIAVAAPLFVITFINVIFFLVIVYKIYCVQRLPFPAQHQTSIGPSMSSYLR</sequence>
<evidence type="ECO:0000256" key="1">
    <source>
        <dbReference type="SAM" id="Phobius"/>
    </source>
</evidence>
<gene>
    <name evidence="2" type="ORF">Bpfe_021913</name>
</gene>
<dbReference type="EMBL" id="JASAOG010000135">
    <property type="protein sequence ID" value="KAK0048633.1"/>
    <property type="molecule type" value="Genomic_DNA"/>
</dbReference>
<evidence type="ECO:0000313" key="2">
    <source>
        <dbReference type="EMBL" id="KAK0048633.1"/>
    </source>
</evidence>
<keyword evidence="2" id="KW-0675">Receptor</keyword>
<feature type="transmembrane region" description="Helical" evidence="1">
    <location>
        <begin position="211"/>
        <end position="233"/>
    </location>
</feature>
<evidence type="ECO:0000313" key="3">
    <source>
        <dbReference type="Proteomes" id="UP001233172"/>
    </source>
</evidence>
<name>A0AAD8F2W2_BIOPF</name>
<reference evidence="2" key="2">
    <citation type="submission" date="2023-04" db="EMBL/GenBank/DDBJ databases">
        <authorList>
            <person name="Bu L."/>
            <person name="Lu L."/>
            <person name="Laidemitt M.R."/>
            <person name="Zhang S.M."/>
            <person name="Mutuku M."/>
            <person name="Mkoji G."/>
            <person name="Steinauer M."/>
            <person name="Loker E.S."/>
        </authorList>
    </citation>
    <scope>NUCLEOTIDE SEQUENCE</scope>
    <source>
        <strain evidence="2">KasaAsao</strain>
        <tissue evidence="2">Whole Snail</tissue>
    </source>
</reference>
<accession>A0AAD8F2W2</accession>
<comment type="caution">
    <text evidence="2">The sequence shown here is derived from an EMBL/GenBank/DDBJ whole genome shotgun (WGS) entry which is preliminary data.</text>
</comment>